<evidence type="ECO:0008006" key="2">
    <source>
        <dbReference type="Google" id="ProtNLM"/>
    </source>
</evidence>
<dbReference type="AlphaFoldDB" id="A0A644VUM2"/>
<organism evidence="1">
    <name type="scientific">bioreactor metagenome</name>
    <dbReference type="NCBI Taxonomy" id="1076179"/>
    <lineage>
        <taxon>unclassified sequences</taxon>
        <taxon>metagenomes</taxon>
        <taxon>ecological metagenomes</taxon>
    </lineage>
</organism>
<sequence length="282" mass="31849">MTDIKKKEMNTQRTFDILQKEKLGKYVYALRDPRDGKIFYVGQGINDRVFEHFNEADNCINSSMPFKQMSSKIIRILDIWNNNEDVEWIILAHNIPTDNNVADLIESAIFDGLSESQNGETLNEVSPPNSSRLLPDDLDAMAAEFVNPTTPYDNVFIFPIQNALTRGISPYNATRTTWAVSSYYQALTPAYAVGLKNSISKGSFEISSWTNVTGTSKQEFTSPGHPNPTDHQPLLNKNWNNVLAVAKGFWQRGNYLIVAFNGNGQFRIIRGSKDTTTWHNCI</sequence>
<reference evidence="1" key="1">
    <citation type="submission" date="2019-08" db="EMBL/GenBank/DDBJ databases">
        <authorList>
            <person name="Kucharzyk K."/>
            <person name="Murdoch R.W."/>
            <person name="Higgins S."/>
            <person name="Loffler F."/>
        </authorList>
    </citation>
    <scope>NUCLEOTIDE SEQUENCE</scope>
</reference>
<dbReference type="Pfam" id="PF22945">
    <property type="entry name" value="LEM-3_GIY-YIG"/>
    <property type="match status" value="1"/>
</dbReference>
<comment type="caution">
    <text evidence="1">The sequence shown here is derived from an EMBL/GenBank/DDBJ whole genome shotgun (WGS) entry which is preliminary data.</text>
</comment>
<name>A0A644VUM2_9ZZZZ</name>
<gene>
    <name evidence="1" type="ORF">SDC9_41273</name>
</gene>
<proteinExistence type="predicted"/>
<protein>
    <recommendedName>
        <fullName evidence="2">GIY-YIG domain-containing protein</fullName>
    </recommendedName>
</protein>
<accession>A0A644VUM2</accession>
<dbReference type="CDD" id="cd10440">
    <property type="entry name" value="GIY-YIG_COG3680"/>
    <property type="match status" value="1"/>
</dbReference>
<evidence type="ECO:0000313" key="1">
    <source>
        <dbReference type="EMBL" id="MPL95109.1"/>
    </source>
</evidence>
<dbReference type="EMBL" id="VSSQ01000454">
    <property type="protein sequence ID" value="MPL95109.1"/>
    <property type="molecule type" value="Genomic_DNA"/>
</dbReference>